<keyword evidence="1" id="KW-0812">Transmembrane</keyword>
<dbReference type="RefSeq" id="XP_026301561.1">
    <property type="nucleotide sequence ID" value="XM_026445776.1"/>
</dbReference>
<evidence type="ECO:0000313" key="4">
    <source>
        <dbReference type="Proteomes" id="UP000005203"/>
    </source>
</evidence>
<protein>
    <submittedName>
        <fullName evidence="5">Uncharacterized protein LOC102654289</fullName>
    </submittedName>
</protein>
<accession>A0A7M7SRZ0</accession>
<dbReference type="GeneID" id="102654289"/>
<reference evidence="3" key="1">
    <citation type="submission" date="2021-01" db="UniProtKB">
        <authorList>
            <consortium name="EnsemblMetazoa"/>
        </authorList>
    </citation>
    <scope>IDENTIFICATION</scope>
    <source>
        <strain evidence="3">DH4</strain>
    </source>
</reference>
<feature type="chain" id="PRO_5044660977" evidence="2">
    <location>
        <begin position="30"/>
        <end position="296"/>
    </location>
</feature>
<feature type="transmembrane region" description="Helical" evidence="1">
    <location>
        <begin position="228"/>
        <end position="249"/>
    </location>
</feature>
<feature type="signal peptide" evidence="2">
    <location>
        <begin position="1"/>
        <end position="29"/>
    </location>
</feature>
<evidence type="ECO:0000313" key="3">
    <source>
        <dbReference type="EnsemblMetazoa" id="XP_026301561"/>
    </source>
</evidence>
<evidence type="ECO:0000256" key="2">
    <source>
        <dbReference type="SAM" id="SignalP"/>
    </source>
</evidence>
<dbReference type="Proteomes" id="UP000005203">
    <property type="component" value="Linkage group LG16"/>
</dbReference>
<dbReference type="OrthoDB" id="6380108at2759"/>
<dbReference type="KEGG" id="ame:102654289"/>
<gene>
    <name evidence="5" type="primary">LOC102654289</name>
</gene>
<evidence type="ECO:0000256" key="1">
    <source>
        <dbReference type="SAM" id="Phobius"/>
    </source>
</evidence>
<sequence>MIYQINTKKIMKLIYLILIFFNSIRNIKTNDESSGEYLQNVMLQLQEFNVPSSINNYNRLSSNNDYRNIIYMNEDQQNHKIQKINMNIRRNTQKHQNHSFQQYDILFNKKIDLDVPHYESHVPTKVREPEILGFRKTELAAMYKNALEKGSTINLSSLTNALSSGEIPQISQTHVEFPVKQSLYEYYFFPLKTFMSEFKKNHGYKTISIPAFDDTKVAQTQTQLSNPLIVAISTFVTIAIVFMMTVLFLPKFTQLDVLPERNIQDDFFYLTNIVTNATERNNFLDKFINHYINFVK</sequence>
<evidence type="ECO:0000313" key="5">
    <source>
        <dbReference type="RefSeq" id="XP_026301561.1"/>
    </source>
</evidence>
<keyword evidence="4" id="KW-1185">Reference proteome</keyword>
<keyword evidence="1" id="KW-0472">Membrane</keyword>
<dbReference type="AlphaFoldDB" id="A0A7M7SRZ0"/>
<keyword evidence="2" id="KW-0732">Signal</keyword>
<dbReference type="EnsemblMetazoa" id="XM_026445776">
    <property type="protein sequence ID" value="XP_026301561"/>
    <property type="gene ID" value="LOC102654289"/>
</dbReference>
<name>A0A7M7SRZ0_APIME</name>
<proteinExistence type="predicted"/>
<reference evidence="5" key="2">
    <citation type="submission" date="2025-04" db="UniProtKB">
        <authorList>
            <consortium name="RefSeq"/>
        </authorList>
    </citation>
    <scope>IDENTIFICATION</scope>
    <source>
        <strain evidence="5">DH4</strain>
        <tissue evidence="5">Whole body</tissue>
    </source>
</reference>
<keyword evidence="1" id="KW-1133">Transmembrane helix</keyword>
<accession>A0A8B8HC09</accession>
<organism evidence="3">
    <name type="scientific">Apis mellifera</name>
    <name type="common">Honeybee</name>
    <dbReference type="NCBI Taxonomy" id="7460"/>
    <lineage>
        <taxon>Eukaryota</taxon>
        <taxon>Metazoa</taxon>
        <taxon>Ecdysozoa</taxon>
        <taxon>Arthropoda</taxon>
        <taxon>Hexapoda</taxon>
        <taxon>Insecta</taxon>
        <taxon>Pterygota</taxon>
        <taxon>Neoptera</taxon>
        <taxon>Endopterygota</taxon>
        <taxon>Hymenoptera</taxon>
        <taxon>Apocrita</taxon>
        <taxon>Aculeata</taxon>
        <taxon>Apoidea</taxon>
        <taxon>Anthophila</taxon>
        <taxon>Apidae</taxon>
        <taxon>Apis</taxon>
    </lineage>
</organism>